<reference evidence="7 8" key="1">
    <citation type="submission" date="2023-05" db="EMBL/GenBank/DDBJ databases">
        <title>Cataloging the Phylogenetic Diversity of Human Bladder Bacteria.</title>
        <authorList>
            <person name="Du J."/>
        </authorList>
    </citation>
    <scope>NUCLEOTIDE SEQUENCE [LARGE SCALE GENOMIC DNA]</scope>
    <source>
        <strain evidence="6 7">UMB6972</strain>
        <strain evidence="5 8">UMB9230</strain>
    </source>
</reference>
<evidence type="ECO:0000256" key="1">
    <source>
        <dbReference type="ARBA" id="ARBA00006096"/>
    </source>
</evidence>
<evidence type="ECO:0000313" key="6">
    <source>
        <dbReference type="EMBL" id="MDK6861678.1"/>
    </source>
</evidence>
<keyword evidence="4" id="KW-0812">Transmembrane</keyword>
<feature type="region of interest" description="Disordered" evidence="3">
    <location>
        <begin position="32"/>
        <end position="66"/>
    </location>
</feature>
<dbReference type="RefSeq" id="WP_004112229.1">
    <property type="nucleotide sequence ID" value="NZ_CP083171.1"/>
</dbReference>
<dbReference type="EMBL" id="JASOLZ010000003">
    <property type="protein sequence ID" value="MDK6861678.1"/>
    <property type="molecule type" value="Genomic_DNA"/>
</dbReference>
<evidence type="ECO:0000256" key="4">
    <source>
        <dbReference type="SAM" id="Phobius"/>
    </source>
</evidence>
<evidence type="ECO:0000313" key="5">
    <source>
        <dbReference type="EMBL" id="MDK6695032.1"/>
    </source>
</evidence>
<gene>
    <name evidence="5" type="ORF">QP177_00355</name>
    <name evidence="6" type="ORF">QP355_03350</name>
</gene>
<comment type="similarity">
    <text evidence="1">Belongs to the peptidase S13 family.</text>
</comment>
<comment type="caution">
    <text evidence="5">The sequence shown here is derived from an EMBL/GenBank/DDBJ whole genome shotgun (WGS) entry which is preliminary data.</text>
</comment>
<dbReference type="PRINTS" id="PR00922">
    <property type="entry name" value="DADACBPTASE3"/>
</dbReference>
<keyword evidence="4" id="KW-0472">Membrane</keyword>
<dbReference type="Proteomes" id="UP001240561">
    <property type="component" value="Unassembled WGS sequence"/>
</dbReference>
<keyword evidence="2 5" id="KW-0378">Hydrolase</keyword>
<feature type="transmembrane region" description="Helical" evidence="4">
    <location>
        <begin position="80"/>
        <end position="100"/>
    </location>
</feature>
<proteinExistence type="inferred from homology"/>
<keyword evidence="4" id="KW-1133">Transmembrane helix</keyword>
<accession>A0ABD4Z8F5</accession>
<dbReference type="InterPro" id="IPR012338">
    <property type="entry name" value="Beta-lactam/transpept-like"/>
</dbReference>
<dbReference type="PANTHER" id="PTHR30023:SF0">
    <property type="entry name" value="PENICILLIN-SENSITIVE CARBOXYPEPTIDASE A"/>
    <property type="match status" value="1"/>
</dbReference>
<dbReference type="Proteomes" id="UP001238969">
    <property type="component" value="Unassembled WGS sequence"/>
</dbReference>
<dbReference type="Gene3D" id="3.40.710.10">
    <property type="entry name" value="DD-peptidase/beta-lactamase superfamily"/>
    <property type="match status" value="2"/>
</dbReference>
<name>A0ABD4Z8F5_GARVA</name>
<keyword evidence="5" id="KW-0645">Protease</keyword>
<dbReference type="PANTHER" id="PTHR30023">
    <property type="entry name" value="D-ALANYL-D-ALANINE CARBOXYPEPTIDASE"/>
    <property type="match status" value="1"/>
</dbReference>
<evidence type="ECO:0000256" key="3">
    <source>
        <dbReference type="SAM" id="MobiDB-lite"/>
    </source>
</evidence>
<dbReference type="InterPro" id="IPR000667">
    <property type="entry name" value="Peptidase_S13"/>
</dbReference>
<dbReference type="EC" id="3.4.16.4" evidence="5"/>
<evidence type="ECO:0000256" key="2">
    <source>
        <dbReference type="ARBA" id="ARBA00022801"/>
    </source>
</evidence>
<keyword evidence="5" id="KW-0121">Carboxypeptidase</keyword>
<dbReference type="AlphaFoldDB" id="A0ABD4Z8F5"/>
<dbReference type="EMBL" id="JASOGJ010000001">
    <property type="protein sequence ID" value="MDK6695032.1"/>
    <property type="molecule type" value="Genomic_DNA"/>
</dbReference>
<evidence type="ECO:0000313" key="8">
    <source>
        <dbReference type="Proteomes" id="UP001240561"/>
    </source>
</evidence>
<organism evidence="5 8">
    <name type="scientific">Gardnerella vaginalis</name>
    <dbReference type="NCBI Taxonomy" id="2702"/>
    <lineage>
        <taxon>Bacteria</taxon>
        <taxon>Bacillati</taxon>
        <taxon>Actinomycetota</taxon>
        <taxon>Actinomycetes</taxon>
        <taxon>Bifidobacteriales</taxon>
        <taxon>Bifidobacteriaceae</taxon>
        <taxon>Gardnerella</taxon>
    </lineage>
</organism>
<sequence>MQDDEDLKNLDNIVEIPEDAFTSKEAREKAGFKSSLQTVSQKVSSPTVSQKKQAETLDESPATELSVENHANGSRLKNRFLVCLISVIGVISLMGGYILFDCQDILQNRFINQFEIAARDHKIFQKLTSPKPKRLAKYASLIKQVDKNKPVDKSSAEKILKEFFEYPGLGPNASAVIADANGKIIAAKNENLALQPASTMKTLTALAASHVLDMGSTLSTTVYANYVGSSRNADSAVSGVKNGFARLVLHGGGDMLMGAATNDPNHVNGRAGLETLASNTVNSLKKQGVKVVELAVDDSLFGEKRYPDLIHENDEEGRFYAPTSSLAVDEGRDRNFAAWVAAGNDADDPDDYPLLDRHPAVSTGLIFANLLKKFGIDVRTWSTDSAKIGKTSKIDGLSSIYVSSRKPMISSDFKQIARVSSAPLNEIMAYMLRHSDNSIAEEFGRLTALAMRKSNSPEGATDAVRDVLRDLGVDINGLHMSDCSGLSPKSAVRAVTLVQVQAQNLKIGKGAAAAEGLALPGVWCTSARHRLSDPSAAGLLRVKTGFLGDVSSMVGNVSRKSGGALTFAVVVNPPGDVNYTYVGINKMMAELTNL</sequence>
<protein>
    <submittedName>
        <fullName evidence="5">D-alanyl-D-alanine carboxypeptidase</fullName>
        <ecNumber evidence="5">3.4.16.4</ecNumber>
    </submittedName>
</protein>
<evidence type="ECO:0000313" key="7">
    <source>
        <dbReference type="Proteomes" id="UP001238969"/>
    </source>
</evidence>
<dbReference type="GO" id="GO:0009002">
    <property type="term" value="F:serine-type D-Ala-D-Ala carboxypeptidase activity"/>
    <property type="evidence" value="ECO:0007669"/>
    <property type="project" value="UniProtKB-EC"/>
</dbReference>
<dbReference type="Pfam" id="PF02113">
    <property type="entry name" value="Peptidase_S13"/>
    <property type="match status" value="2"/>
</dbReference>
<dbReference type="SUPFAM" id="SSF56601">
    <property type="entry name" value="beta-lactamase/transpeptidase-like"/>
    <property type="match status" value="1"/>
</dbReference>
<feature type="compositionally biased region" description="Polar residues" evidence="3">
    <location>
        <begin position="34"/>
        <end position="51"/>
    </location>
</feature>